<dbReference type="AlphaFoldDB" id="A0A090SX16"/>
<comment type="caution">
    <text evidence="1">The sequence shown here is derived from an EMBL/GenBank/DDBJ whole genome shotgun (WGS) entry which is preliminary data.</text>
</comment>
<dbReference type="PRINTS" id="PR00081">
    <property type="entry name" value="GDHRDH"/>
</dbReference>
<dbReference type="Gene3D" id="3.40.50.720">
    <property type="entry name" value="NAD(P)-binding Rossmann-like Domain"/>
    <property type="match status" value="1"/>
</dbReference>
<name>A0A090SX16_9VIBR</name>
<dbReference type="InterPro" id="IPR052184">
    <property type="entry name" value="SDR_enzymes"/>
</dbReference>
<dbReference type="CDD" id="cd05325">
    <property type="entry name" value="carb_red_sniffer_like_SDR_c"/>
    <property type="match status" value="1"/>
</dbReference>
<accession>A0A090SX16</accession>
<dbReference type="InterPro" id="IPR002347">
    <property type="entry name" value="SDR_fam"/>
</dbReference>
<reference evidence="1 2" key="2">
    <citation type="submission" date="2014-09" db="EMBL/GenBank/DDBJ databases">
        <authorList>
            <consortium name="NBRP consortium"/>
            <person name="Sawabe T."/>
            <person name="Meirelles P."/>
            <person name="Nakanishi M."/>
            <person name="Sayaka M."/>
            <person name="Hattori M."/>
            <person name="Ohkuma M."/>
        </authorList>
    </citation>
    <scope>NUCLEOTIDE SEQUENCE [LARGE SCALE GENOMIC DNA]</scope>
    <source>
        <strain evidence="1 2">JCM 19240</strain>
    </source>
</reference>
<dbReference type="PANTHER" id="PTHR45458:SF1">
    <property type="entry name" value="SHORT CHAIN DEHYDROGENASE"/>
    <property type="match status" value="1"/>
</dbReference>
<evidence type="ECO:0000313" key="1">
    <source>
        <dbReference type="EMBL" id="GAL32246.1"/>
    </source>
</evidence>
<organism evidence="1 2">
    <name type="scientific">Vibrio maritimus</name>
    <dbReference type="NCBI Taxonomy" id="990268"/>
    <lineage>
        <taxon>Bacteria</taxon>
        <taxon>Pseudomonadati</taxon>
        <taxon>Pseudomonadota</taxon>
        <taxon>Gammaproteobacteria</taxon>
        <taxon>Vibrionales</taxon>
        <taxon>Vibrionaceae</taxon>
        <taxon>Vibrio</taxon>
    </lineage>
</organism>
<dbReference type="OrthoDB" id="5786478at2"/>
<evidence type="ECO:0000313" key="2">
    <source>
        <dbReference type="Proteomes" id="UP000029224"/>
    </source>
</evidence>
<dbReference type="Proteomes" id="UP000029224">
    <property type="component" value="Unassembled WGS sequence"/>
</dbReference>
<dbReference type="PANTHER" id="PTHR45458">
    <property type="entry name" value="SHORT-CHAIN DEHYDROGENASE/REDUCTASE SDR"/>
    <property type="match status" value="1"/>
</dbReference>
<dbReference type="EMBL" id="BBMT01000001">
    <property type="protein sequence ID" value="GAL32246.1"/>
    <property type="molecule type" value="Genomic_DNA"/>
</dbReference>
<reference evidence="1 2" key="1">
    <citation type="submission" date="2014-09" db="EMBL/GenBank/DDBJ databases">
        <title>Vibrio maritimus JCM 19240. (C210) whole genome shotgun sequence.</title>
        <authorList>
            <person name="Sawabe T."/>
            <person name="Meirelles P."/>
            <person name="Nakanishi M."/>
            <person name="Sayaka M."/>
            <person name="Hattori M."/>
            <person name="Ohkuma M."/>
        </authorList>
    </citation>
    <scope>NUCLEOTIDE SEQUENCE [LARGE SCALE GENOMIC DNA]</scope>
    <source>
        <strain evidence="1 2">JCM 19240</strain>
    </source>
</reference>
<dbReference type="GO" id="GO:0016616">
    <property type="term" value="F:oxidoreductase activity, acting on the CH-OH group of donors, NAD or NADP as acceptor"/>
    <property type="evidence" value="ECO:0007669"/>
    <property type="project" value="TreeGrafter"/>
</dbReference>
<proteinExistence type="predicted"/>
<dbReference type="InterPro" id="IPR036291">
    <property type="entry name" value="NAD(P)-bd_dom_sf"/>
</dbReference>
<dbReference type="SUPFAM" id="SSF51735">
    <property type="entry name" value="NAD(P)-binding Rossmann-fold domains"/>
    <property type="match status" value="1"/>
</dbReference>
<sequence>MATVLVTGANRGLGLEFVRQYANKGWTVLAACRSPEQATELNALATDNEFIELLRLDVTNESDINRLSETLQGRAIDHLMLNAGVLGDDCATLGQMTQAKWLQVLSVNTVAPALLIQALSENVAASEHKTIIGISTRVASLSDNSSGNMYSYRASKVALNQILVSAAKNLESQGVKTLAIHPGWIQTDMGGENATFTVEESALGIISVAESLTLEQSGTFRVFDGASIEW</sequence>
<gene>
    <name evidence="1" type="ORF">JCM19240_5677</name>
</gene>
<protein>
    <submittedName>
        <fullName evidence="1">Short-chain dehydrogenase/reductase SDR</fullName>
    </submittedName>
</protein>
<keyword evidence="2" id="KW-1185">Reference proteome</keyword>
<dbReference type="Pfam" id="PF00106">
    <property type="entry name" value="adh_short"/>
    <property type="match status" value="1"/>
</dbReference>